<comment type="caution">
    <text evidence="1">The sequence shown here is derived from an EMBL/GenBank/DDBJ whole genome shotgun (WGS) entry which is preliminary data.</text>
</comment>
<organism evidence="1 2">
    <name type="scientific">Rotaria sordida</name>
    <dbReference type="NCBI Taxonomy" id="392033"/>
    <lineage>
        <taxon>Eukaryota</taxon>
        <taxon>Metazoa</taxon>
        <taxon>Spiralia</taxon>
        <taxon>Gnathifera</taxon>
        <taxon>Rotifera</taxon>
        <taxon>Eurotatoria</taxon>
        <taxon>Bdelloidea</taxon>
        <taxon>Philodinida</taxon>
        <taxon>Philodinidae</taxon>
        <taxon>Rotaria</taxon>
    </lineage>
</organism>
<dbReference type="EMBL" id="CAJOBD010030157">
    <property type="protein sequence ID" value="CAF4281276.1"/>
    <property type="molecule type" value="Genomic_DNA"/>
</dbReference>
<accession>A0A820GQ46</accession>
<dbReference type="Proteomes" id="UP000663836">
    <property type="component" value="Unassembled WGS sequence"/>
</dbReference>
<sequence>MHRIRYYKINGNIVWDRTKKLDILTGSDQLLSATSNDTEQRSTLVQGLYRFDQSLQQWIEYPHISLISDDSKISSTNETYLPQRCHFITWNILFD</sequence>
<name>A0A820GQ46_9BILA</name>
<evidence type="ECO:0000313" key="2">
    <source>
        <dbReference type="Proteomes" id="UP000663836"/>
    </source>
</evidence>
<evidence type="ECO:0000313" key="1">
    <source>
        <dbReference type="EMBL" id="CAF4281276.1"/>
    </source>
</evidence>
<gene>
    <name evidence="1" type="ORF">JBS370_LOCUS39763</name>
</gene>
<reference evidence="1" key="1">
    <citation type="submission" date="2021-02" db="EMBL/GenBank/DDBJ databases">
        <authorList>
            <person name="Nowell W R."/>
        </authorList>
    </citation>
    <scope>NUCLEOTIDE SEQUENCE</scope>
</reference>
<dbReference type="AlphaFoldDB" id="A0A820GQ46"/>
<protein>
    <submittedName>
        <fullName evidence="1">Uncharacterized protein</fullName>
    </submittedName>
</protein>
<feature type="non-terminal residue" evidence="1">
    <location>
        <position position="1"/>
    </location>
</feature>
<proteinExistence type="predicted"/>